<keyword evidence="2" id="KW-1185">Reference proteome</keyword>
<proteinExistence type="predicted"/>
<organism evidence="1 2">
    <name type="scientific">Streptomyces chiangmaiensis</name>
    <dbReference type="NCBI Taxonomy" id="766497"/>
    <lineage>
        <taxon>Bacteria</taxon>
        <taxon>Bacillati</taxon>
        <taxon>Actinomycetota</taxon>
        <taxon>Actinomycetes</taxon>
        <taxon>Kitasatosporales</taxon>
        <taxon>Streptomycetaceae</taxon>
        <taxon>Streptomyces</taxon>
    </lineage>
</organism>
<comment type="caution">
    <text evidence="1">The sequence shown here is derived from an EMBL/GenBank/DDBJ whole genome shotgun (WGS) entry which is preliminary data.</text>
</comment>
<evidence type="ECO:0000313" key="2">
    <source>
        <dbReference type="Proteomes" id="UP001333996"/>
    </source>
</evidence>
<protein>
    <submittedName>
        <fullName evidence="1">Uncharacterized protein</fullName>
    </submittedName>
</protein>
<dbReference type="Proteomes" id="UP001333996">
    <property type="component" value="Unassembled WGS sequence"/>
</dbReference>
<gene>
    <name evidence="1" type="ORF">VXC91_25655</name>
</gene>
<dbReference type="EMBL" id="JAYWVC010000102">
    <property type="protein sequence ID" value="MED7825281.1"/>
    <property type="molecule type" value="Genomic_DNA"/>
</dbReference>
<sequence length="101" mass="10715">MYSQAVVLHVNSVGNAIACLKHLYAADARRFPTLRLAALCGLLVISRGARAGDVGFCGEVETAIHIEVDLAVRADVGPRSCTTLDSPTRVTPHKITAVCGW</sequence>
<accession>A0ABU7FMD7</accession>
<reference evidence="1" key="1">
    <citation type="submission" date="2024-01" db="EMBL/GenBank/DDBJ databases">
        <title>First draft genome sequence data of TA4-1, the type strain of Gram-positive actinobacterium Streptomyces chiangmaiensis.</title>
        <authorList>
            <person name="Yasawong M."/>
            <person name="Nantapong N."/>
        </authorList>
    </citation>
    <scope>NUCLEOTIDE SEQUENCE</scope>
    <source>
        <strain evidence="1">TA4-1</strain>
    </source>
</reference>
<evidence type="ECO:0000313" key="1">
    <source>
        <dbReference type="EMBL" id="MED7825281.1"/>
    </source>
</evidence>
<name>A0ABU7FMD7_9ACTN</name>